<name>A0A0C3AWF9_9AGAM</name>
<dbReference type="OrthoDB" id="2686988at2759"/>
<dbReference type="AlphaFoldDB" id="A0A0C3AWF9"/>
<sequence>MDLEAQQVQDACRHCLVTLITLLVSQVVYYYNLIFLTPTAPILYHTSILTGEGWMLELLNGHPDRIWTCLGVGHDVFDKLVRVLIRDGIVEVARAPGAIRRRSVHKYVVPSNHV</sequence>
<accession>A0A0C3AWF9</accession>
<evidence type="ECO:0000313" key="3">
    <source>
        <dbReference type="Proteomes" id="UP000053989"/>
    </source>
</evidence>
<feature type="domain" description="DUF8040" evidence="1">
    <location>
        <begin position="46"/>
        <end position="91"/>
    </location>
</feature>
<protein>
    <recommendedName>
        <fullName evidence="1">DUF8040 domain-containing protein</fullName>
    </recommendedName>
</protein>
<keyword evidence="3" id="KW-1185">Reference proteome</keyword>
<dbReference type="InterPro" id="IPR058353">
    <property type="entry name" value="DUF8040"/>
</dbReference>
<organism evidence="2 3">
    <name type="scientific">Scleroderma citrinum Foug A</name>
    <dbReference type="NCBI Taxonomy" id="1036808"/>
    <lineage>
        <taxon>Eukaryota</taxon>
        <taxon>Fungi</taxon>
        <taxon>Dikarya</taxon>
        <taxon>Basidiomycota</taxon>
        <taxon>Agaricomycotina</taxon>
        <taxon>Agaricomycetes</taxon>
        <taxon>Agaricomycetidae</taxon>
        <taxon>Boletales</taxon>
        <taxon>Sclerodermatineae</taxon>
        <taxon>Sclerodermataceae</taxon>
        <taxon>Scleroderma</taxon>
    </lineage>
</organism>
<evidence type="ECO:0000313" key="2">
    <source>
        <dbReference type="EMBL" id="KIM69307.1"/>
    </source>
</evidence>
<dbReference type="Proteomes" id="UP000053989">
    <property type="component" value="Unassembled WGS sequence"/>
</dbReference>
<gene>
    <name evidence="2" type="ORF">SCLCIDRAFT_1177290</name>
</gene>
<dbReference type="InParanoid" id="A0A0C3AWF9"/>
<reference evidence="3" key="2">
    <citation type="submission" date="2015-01" db="EMBL/GenBank/DDBJ databases">
        <title>Evolutionary Origins and Diversification of the Mycorrhizal Mutualists.</title>
        <authorList>
            <consortium name="DOE Joint Genome Institute"/>
            <consortium name="Mycorrhizal Genomics Consortium"/>
            <person name="Kohler A."/>
            <person name="Kuo A."/>
            <person name="Nagy L.G."/>
            <person name="Floudas D."/>
            <person name="Copeland A."/>
            <person name="Barry K.W."/>
            <person name="Cichocki N."/>
            <person name="Veneault-Fourrey C."/>
            <person name="LaButti K."/>
            <person name="Lindquist E.A."/>
            <person name="Lipzen A."/>
            <person name="Lundell T."/>
            <person name="Morin E."/>
            <person name="Murat C."/>
            <person name="Riley R."/>
            <person name="Ohm R."/>
            <person name="Sun H."/>
            <person name="Tunlid A."/>
            <person name="Henrissat B."/>
            <person name="Grigoriev I.V."/>
            <person name="Hibbett D.S."/>
            <person name="Martin F."/>
        </authorList>
    </citation>
    <scope>NUCLEOTIDE SEQUENCE [LARGE SCALE GENOMIC DNA]</scope>
    <source>
        <strain evidence="3">Foug A</strain>
    </source>
</reference>
<proteinExistence type="predicted"/>
<dbReference type="Pfam" id="PF26138">
    <property type="entry name" value="DUF8040"/>
    <property type="match status" value="1"/>
</dbReference>
<dbReference type="HOGENOM" id="CLU_2122535_0_0_1"/>
<reference evidence="2 3" key="1">
    <citation type="submission" date="2014-04" db="EMBL/GenBank/DDBJ databases">
        <authorList>
            <consortium name="DOE Joint Genome Institute"/>
            <person name="Kuo A."/>
            <person name="Kohler A."/>
            <person name="Nagy L.G."/>
            <person name="Floudas D."/>
            <person name="Copeland A."/>
            <person name="Barry K.W."/>
            <person name="Cichocki N."/>
            <person name="Veneault-Fourrey C."/>
            <person name="LaButti K."/>
            <person name="Lindquist E.A."/>
            <person name="Lipzen A."/>
            <person name="Lundell T."/>
            <person name="Morin E."/>
            <person name="Murat C."/>
            <person name="Sun H."/>
            <person name="Tunlid A."/>
            <person name="Henrissat B."/>
            <person name="Grigoriev I.V."/>
            <person name="Hibbett D.S."/>
            <person name="Martin F."/>
            <person name="Nordberg H.P."/>
            <person name="Cantor M.N."/>
            <person name="Hua S.X."/>
        </authorList>
    </citation>
    <scope>NUCLEOTIDE SEQUENCE [LARGE SCALE GENOMIC DNA]</scope>
    <source>
        <strain evidence="2 3">Foug A</strain>
    </source>
</reference>
<dbReference type="EMBL" id="KN822007">
    <property type="protein sequence ID" value="KIM69307.1"/>
    <property type="molecule type" value="Genomic_DNA"/>
</dbReference>
<evidence type="ECO:0000259" key="1">
    <source>
        <dbReference type="Pfam" id="PF26138"/>
    </source>
</evidence>